<feature type="compositionally biased region" description="Basic and acidic residues" evidence="6">
    <location>
        <begin position="1857"/>
        <end position="1870"/>
    </location>
</feature>
<dbReference type="InterPro" id="IPR011545">
    <property type="entry name" value="DEAD/DEAH_box_helicase_dom"/>
</dbReference>
<evidence type="ECO:0008006" key="11">
    <source>
        <dbReference type="Google" id="ProtNLM"/>
    </source>
</evidence>
<feature type="compositionally biased region" description="Low complexity" evidence="6">
    <location>
        <begin position="1914"/>
        <end position="1928"/>
    </location>
</feature>
<evidence type="ECO:0000256" key="3">
    <source>
        <dbReference type="ARBA" id="ARBA00022806"/>
    </source>
</evidence>
<dbReference type="SMART" id="SM00487">
    <property type="entry name" value="DEXDc"/>
    <property type="match status" value="1"/>
</dbReference>
<evidence type="ECO:0000256" key="2">
    <source>
        <dbReference type="ARBA" id="ARBA00022801"/>
    </source>
</evidence>
<dbReference type="PANTHER" id="PTHR44533">
    <property type="entry name" value="DEAD/H RNA HELICASE, PUTATIVE-RELATED"/>
    <property type="match status" value="1"/>
</dbReference>
<proteinExistence type="predicted"/>
<dbReference type="KEGG" id="pfp:PFL1_06800"/>
<evidence type="ECO:0000256" key="5">
    <source>
        <dbReference type="SAM" id="Coils"/>
    </source>
</evidence>
<dbReference type="GO" id="GO:0004386">
    <property type="term" value="F:helicase activity"/>
    <property type="evidence" value="ECO:0007669"/>
    <property type="project" value="UniProtKB-KW"/>
</dbReference>
<dbReference type="SUPFAM" id="SSF52540">
    <property type="entry name" value="P-loop containing nucleoside triphosphate hydrolases"/>
    <property type="match status" value="1"/>
</dbReference>
<dbReference type="eggNOG" id="KOG0949">
    <property type="taxonomic scope" value="Eukaryota"/>
</dbReference>
<keyword evidence="3" id="KW-0347">Helicase</keyword>
<dbReference type="Pfam" id="PF23002">
    <property type="entry name" value="PIN-like_DDX60"/>
    <property type="match status" value="1"/>
</dbReference>
<dbReference type="Pfam" id="PF00271">
    <property type="entry name" value="Helicase_C"/>
    <property type="match status" value="1"/>
</dbReference>
<evidence type="ECO:0000259" key="7">
    <source>
        <dbReference type="PROSITE" id="PS51192"/>
    </source>
</evidence>
<dbReference type="PROSITE" id="PS51192">
    <property type="entry name" value="HELICASE_ATP_BIND_1"/>
    <property type="match status" value="1"/>
</dbReference>
<dbReference type="Gene3D" id="3.40.50.300">
    <property type="entry name" value="P-loop containing nucleotide triphosphate hydrolases"/>
    <property type="match status" value="2"/>
</dbReference>
<organism evidence="9 10">
    <name type="scientific">Pseudozyma flocculosa PF-1</name>
    <dbReference type="NCBI Taxonomy" id="1277687"/>
    <lineage>
        <taxon>Eukaryota</taxon>
        <taxon>Fungi</taxon>
        <taxon>Dikarya</taxon>
        <taxon>Basidiomycota</taxon>
        <taxon>Ustilaginomycotina</taxon>
        <taxon>Ustilaginomycetes</taxon>
        <taxon>Ustilaginales</taxon>
        <taxon>Ustilaginaceae</taxon>
        <taxon>Pseudozyma</taxon>
    </lineage>
</organism>
<evidence type="ECO:0000256" key="4">
    <source>
        <dbReference type="ARBA" id="ARBA00022840"/>
    </source>
</evidence>
<gene>
    <name evidence="9" type="ORF">PFL1_06800</name>
</gene>
<dbReference type="PANTHER" id="PTHR44533:SF4">
    <property type="entry name" value="DEAD_H RNA HELICASE, PUTATIVE-RELATED"/>
    <property type="match status" value="1"/>
</dbReference>
<feature type="coiled-coil region" evidence="5">
    <location>
        <begin position="1235"/>
        <end position="1272"/>
    </location>
</feature>
<feature type="region of interest" description="Disordered" evidence="6">
    <location>
        <begin position="1632"/>
        <end position="1709"/>
    </location>
</feature>
<sequence>MMSRVSSLASCWLKGGSNGGAGQAVDLMNDYCGQQLFVVDGDSLLEFLLHRERIYSPLDVRIGPHPVHVAFVFETFLANLVRARANFHLVWFDDRSHLSALATRRGGDTLTDVELAARCYIRTMLKTHVAARCADVAQHSFSAIDSPGWTSYVRSKSPYFVLLHDGLYAAGNQSPLGQIAPNGDRETLPHDGQQAASNCDDDDLVAAAQTCAIYAHLKGDGEAKGSRPPLSIALIREGMFVDNKVRTFVIEASIKIRHECIQARSQAAFSHLRAQVDAATTAVATLLSQLGIAPSLGHEDGTQLDSCPAQLEHIALQVAKTIDLDCRATPVVAQAVLLHAAVGQTLDVEDRVSAADAVGELGAVCGDTAVRRGLVLLYCASERALSALSQPSASDRPLLLVDPCLFLVIAAMCSESEELPACTPTIEAGLVCFQRLCASAGIAATLPDARRGPALRDHEGPSETRLLPYNHDFLGPKLPQLGGSAANESHAMRGTVDFGGIAYEDLFQQRSDLTLGTQRAHITVDPAKLQGLTPYERERYIKYREMRELRKQQGLAAWLHSYAASLTGANGGILEKQTITVGQARTKVKQQQQQHHHHHTQHSDPTAKETKAASKNKPAKLSKKDAIIAANKAAKAHKDHDRSQSKWAHFVQEKDLGPALSKVDGGEVAASAGKLLQRREQLSEELRRRLVHGKHDRRDTLLTWLLVLRLALESWLVSCATASKEAGIKHAVDVFVACQKVTDQLPASLDCSEPNIDLAAAFSIWTALAALGLEEVLKQRLGPAWDVIRDLTEQQGRRGDVDKLMAQLPFDMPLPKRRKRTSLPPHLGPARFQLLHCGDFMERQLDSAADARVTFLPDRWQREVLDEIDAGSSILVVAPTSAGKTFSSFYAMEKVLRQDDEGAVIYVAPTKALVNQIAAEIEARFAKAYAGVGRTLYSICTADYSLNNPFKSQILITVPEMLDVLLLRDSATGNLVPRIRRIILDEVHVLSESCRGSIYEQLIVMCPAPIIALSATIGNVDDFGSWLATVSAAHGHRLAVVQHKTRYSDLVKHVYVPRAPFDEFRGVDVGEARSSGGGGSDASEDDDDGGRGGRLRHLHPWTALIQGNAQLVDDLEMSPAEMVQAYDAMRSDTLAFQARLRQQLETWMDRPDARSKASPFLRLLASLDGGLVESVLEYDLERPFGNKHRDFWNQALLQLLTDMDGSGLLPGLFFNYDRNVVESMVETVVGALVEAEQEYKESDQWRAELERLERAQKEHDAARKRLDRDLARAKEGSSARTRAEEALDRFLSANPPPMAGFDPEGVLPRFSFASFKKALADDEIQGELAAIEGSVAPHLVEGLRRGVAAHHAGLSNKYRQLVERWYRMGRIRVCFCTGSLALGINMPAVSSVFIGHSMFLTAVQYRQAAGRAGRRGLDLRGNVVFFGVHIDRVHRLLTSKVPELQGSFPLSTTLVLRLHMMLHRPDTVATAQSMASAVLCLSRMSMARSDAPRVQHQMRASIEYLRRIGLLDERGRPVDLAGLVSRLHYAEPSNFAFAALLRDGFFYRLCQRHRGGDLKYAGRELMLVLCHLFCRIERLPGEGMYDVVRGSPSKVFLEPMPDEAAQILARHSRHATDTYRDFVVALAQREGPKLPRDDSLPLSGRLVGGGDSVGDDDGSRDDSITRSDTAGMASGGPTEPAATSAPSSGSWDASTVPTSPATTTVSSAPAPATTRSVFWQLLSLGDQYESVGEISQSLQPGLSLTAEAIPSFDVFLRHRRGDDGDGDEQPTLNAYLLDFYKHGIAAELVRANGLRRGDVWVKLDDFYRVLCALRASIETLLRSMIAAKERASAAVGRSGVSRGRGRDAAKAEASSDWEGHDESESDEARSVAHGRRAIGSSGDDDEQQPSAGLDPAPTDDESDDDDDVDGGDHQGAAQAAATTTTTSTEPHHGGAQKKRRVPSIPPLIALDAEQRDADLWEFYVLLDHVQRQFGRRFFAIFS</sequence>
<feature type="compositionally biased region" description="Acidic residues" evidence="6">
    <location>
        <begin position="1897"/>
        <end position="1909"/>
    </location>
</feature>
<keyword evidence="4" id="KW-0067">ATP-binding</keyword>
<dbReference type="InterPro" id="IPR001650">
    <property type="entry name" value="Helicase_C-like"/>
</dbReference>
<feature type="compositionally biased region" description="Low complexity" evidence="6">
    <location>
        <begin position="1693"/>
        <end position="1709"/>
    </location>
</feature>
<dbReference type="InterPro" id="IPR014001">
    <property type="entry name" value="Helicase_ATP-bd"/>
</dbReference>
<feature type="region of interest" description="Disordered" evidence="6">
    <location>
        <begin position="584"/>
        <end position="624"/>
    </location>
</feature>
<dbReference type="PROSITE" id="PS51194">
    <property type="entry name" value="HELICASE_CTER"/>
    <property type="match status" value="1"/>
</dbReference>
<feature type="compositionally biased region" description="Basic and acidic residues" evidence="6">
    <location>
        <begin position="601"/>
        <end position="612"/>
    </location>
</feature>
<dbReference type="GO" id="GO:0005737">
    <property type="term" value="C:cytoplasm"/>
    <property type="evidence" value="ECO:0007669"/>
    <property type="project" value="TreeGrafter"/>
</dbReference>
<dbReference type="FunFam" id="3.40.50.300:FF:001039">
    <property type="entry name" value="ATP-dependent RNA helicase DDX60"/>
    <property type="match status" value="1"/>
</dbReference>
<dbReference type="HOGENOM" id="CLU_002305_2_0_1"/>
<dbReference type="SMART" id="SM00490">
    <property type="entry name" value="HELICc"/>
    <property type="match status" value="1"/>
</dbReference>
<feature type="domain" description="Helicase C-terminal" evidence="8">
    <location>
        <begin position="1286"/>
        <end position="1462"/>
    </location>
</feature>
<feature type="domain" description="Helicase ATP-binding" evidence="7">
    <location>
        <begin position="865"/>
        <end position="1035"/>
    </location>
</feature>
<keyword evidence="1" id="KW-0547">Nucleotide-binding</keyword>
<dbReference type="EMBL" id="KE361653">
    <property type="protein sequence ID" value="EPQ25663.1"/>
    <property type="molecule type" value="Genomic_DNA"/>
</dbReference>
<dbReference type="Pfam" id="PF00270">
    <property type="entry name" value="DEAD"/>
    <property type="match status" value="1"/>
</dbReference>
<feature type="region of interest" description="Disordered" evidence="6">
    <location>
        <begin position="1070"/>
        <end position="1093"/>
    </location>
</feature>
<evidence type="ECO:0000313" key="10">
    <source>
        <dbReference type="Proteomes" id="UP000053664"/>
    </source>
</evidence>
<evidence type="ECO:0000259" key="8">
    <source>
        <dbReference type="PROSITE" id="PS51194"/>
    </source>
</evidence>
<evidence type="ECO:0000313" key="9">
    <source>
        <dbReference type="EMBL" id="EPQ25663.1"/>
    </source>
</evidence>
<evidence type="ECO:0000256" key="1">
    <source>
        <dbReference type="ARBA" id="ARBA00022741"/>
    </source>
</evidence>
<keyword evidence="2" id="KW-0378">Hydrolase</keyword>
<protein>
    <recommendedName>
        <fullName evidence="11">DEAD/DEAH box helicase</fullName>
    </recommendedName>
</protein>
<dbReference type="InterPro" id="IPR055124">
    <property type="entry name" value="PIN-like_DDX60"/>
</dbReference>
<dbReference type="Proteomes" id="UP000053664">
    <property type="component" value="Unassembled WGS sequence"/>
</dbReference>
<dbReference type="RefSeq" id="XP_007882537.1">
    <property type="nucleotide sequence ID" value="XM_007884346.1"/>
</dbReference>
<feature type="compositionally biased region" description="Low complexity" evidence="6">
    <location>
        <begin position="1832"/>
        <end position="1841"/>
    </location>
</feature>
<name>A0A061H0N5_9BASI</name>
<dbReference type="InterPro" id="IPR052431">
    <property type="entry name" value="SKI2_subfamily_helicases"/>
</dbReference>
<feature type="region of interest" description="Disordered" evidence="6">
    <location>
        <begin position="1832"/>
        <end position="1942"/>
    </location>
</feature>
<dbReference type="GO" id="GO:0003676">
    <property type="term" value="F:nucleic acid binding"/>
    <property type="evidence" value="ECO:0007669"/>
    <property type="project" value="InterPro"/>
</dbReference>
<dbReference type="InterPro" id="IPR059032">
    <property type="entry name" value="WHD_DDX60"/>
</dbReference>
<dbReference type="InterPro" id="IPR027417">
    <property type="entry name" value="P-loop_NTPase"/>
</dbReference>
<keyword evidence="5" id="KW-0175">Coiled coil</keyword>
<evidence type="ECO:0000256" key="6">
    <source>
        <dbReference type="SAM" id="MobiDB-lite"/>
    </source>
</evidence>
<reference evidence="9 10" key="1">
    <citation type="journal article" date="2013" name="Plant Cell">
        <title>The transition from a phytopathogenic smut ancestor to an anamorphic biocontrol agent deciphered by comparative whole-genome analysis.</title>
        <authorList>
            <person name="Lefebvre F."/>
            <person name="Joly D.L."/>
            <person name="Labbe C."/>
            <person name="Teichmann B."/>
            <person name="Linning R."/>
            <person name="Belzile F."/>
            <person name="Bakkeren G."/>
            <person name="Belanger R.R."/>
        </authorList>
    </citation>
    <scope>NUCLEOTIDE SEQUENCE [LARGE SCALE GENOMIC DNA]</scope>
    <source>
        <strain evidence="9 10">PF-1</strain>
    </source>
</reference>
<dbReference type="Pfam" id="PF26076">
    <property type="entry name" value="WHD_DDX60"/>
    <property type="match status" value="1"/>
</dbReference>
<accession>A0A061H0N5</accession>
<dbReference type="GO" id="GO:0005524">
    <property type="term" value="F:ATP binding"/>
    <property type="evidence" value="ECO:0007669"/>
    <property type="project" value="UniProtKB-KW"/>
</dbReference>
<dbReference type="GO" id="GO:0016787">
    <property type="term" value="F:hydrolase activity"/>
    <property type="evidence" value="ECO:0007669"/>
    <property type="project" value="UniProtKB-KW"/>
</dbReference>
<dbReference type="GeneID" id="19320871"/>